<evidence type="ECO:0000313" key="2">
    <source>
        <dbReference type="EMBL" id="GBG34910.1"/>
    </source>
</evidence>
<dbReference type="Proteomes" id="UP000241890">
    <property type="component" value="Unassembled WGS sequence"/>
</dbReference>
<dbReference type="EMBL" id="BEYU01000229">
    <property type="protein sequence ID" value="GBG34910.1"/>
    <property type="molecule type" value="Genomic_DNA"/>
</dbReference>
<organism evidence="2 3">
    <name type="scientific">Hondaea fermentalgiana</name>
    <dbReference type="NCBI Taxonomy" id="2315210"/>
    <lineage>
        <taxon>Eukaryota</taxon>
        <taxon>Sar</taxon>
        <taxon>Stramenopiles</taxon>
        <taxon>Bigyra</taxon>
        <taxon>Labyrinthulomycetes</taxon>
        <taxon>Thraustochytrida</taxon>
        <taxon>Thraustochytriidae</taxon>
        <taxon>Hondaea</taxon>
    </lineage>
</organism>
<dbReference type="OrthoDB" id="191673at2759"/>
<comment type="caution">
    <text evidence="2">The sequence shown here is derived from an EMBL/GenBank/DDBJ whole genome shotgun (WGS) entry which is preliminary data.</text>
</comment>
<dbReference type="InParanoid" id="A0A2R5GVN9"/>
<dbReference type="InterPro" id="IPR048733">
    <property type="entry name" value="CFA69_ARM_dom"/>
</dbReference>
<sequence length="829" mass="90797">MEALVRFLGDELTQDLRERRREEIARAVGPALFMDECDAFVELLPHLEMAEAPQTLQRIEKIEARTPHARARFETSIGSVLVVLCELLSGSKAIATASAQLLTRFARQENGWIGALFARYGAMDLVDAAVAQTVDNLNDNDVDGDGRISSAEYERAQVSAAASCDVVALMDLVQALAVHRENALNLTRANVPNMLVEVVSRVIDFRKDEIRLMIQILWSVLEHSTDRLAGSMAVTRMQLLDKFRHANALARLGNPSAVGMLCSLMERMLLEGHRTADKQLRNEVLIIAAQLASRDANLPLFKSSGFLSLLLLYASAAEHELPTGCDPRHHATADPLDLEFKLLTWHTLRRLARDAACRPVIDESLFVDTLRGYVLPGPLPQRVPTSPYSLRQRETLRLHALDLLAALGPQDRDQLVALDVVRCAVGRASFDAPETGFAVPVVIRDEHHQQEQNELVQACLRVALHCQDLPEDLYATVDLLVYLIETSSSEEIREAAALVLTRMGSAAAPALKETGGIRTVAAILLTPDRAALRHQETCVIAGLACAHACIVNDPASERVFIEEADGIERVLDLIDGSVVQVQGQSLALLADLLANNPQAVPIALHYKSSTPSKADALSLILDLWVSKSCTEALITDLERPLGNANASSSSSSSPPQIATGPRARLLQALNDAQALMLPDDQRKVLSAADAVEMRDRISALLESLELDKHGSFVEELSHQRRVILSLAQQYKAFCHGERWFDLGARLQRAKVRPVFYDRAFLDARTEDAVALAQTTQEDQLAHCAAEEAELAAQDGAFYGGIETKQKQRVAAQMVKATATKKKLAEARVG</sequence>
<keyword evidence="3" id="KW-1185">Reference proteome</keyword>
<proteinExistence type="predicted"/>
<gene>
    <name evidence="2" type="ORF">FCC1311_111332</name>
</gene>
<dbReference type="InterPro" id="IPR048732">
    <property type="entry name" value="CFA69"/>
</dbReference>
<dbReference type="PANTHER" id="PTHR14716">
    <property type="entry name" value="CILIA- AND FLAGELLA-ASSOCIATED PROTEIN 69"/>
    <property type="match status" value="1"/>
</dbReference>
<accession>A0A2R5GVN9</accession>
<evidence type="ECO:0000259" key="1">
    <source>
        <dbReference type="Pfam" id="PF21049"/>
    </source>
</evidence>
<dbReference type="Pfam" id="PF21049">
    <property type="entry name" value="CFA69_ARM_rpt"/>
    <property type="match status" value="1"/>
</dbReference>
<dbReference type="SUPFAM" id="SSF48371">
    <property type="entry name" value="ARM repeat"/>
    <property type="match status" value="1"/>
</dbReference>
<name>A0A2R5GVN9_9STRA</name>
<dbReference type="AlphaFoldDB" id="A0A2R5GVN9"/>
<dbReference type="InterPro" id="IPR018247">
    <property type="entry name" value="EF_Hand_1_Ca_BS"/>
</dbReference>
<dbReference type="PANTHER" id="PTHR14716:SF0">
    <property type="entry name" value="CILIA- AND FLAGELLA-ASSOCIATED PROTEIN 69"/>
    <property type="match status" value="1"/>
</dbReference>
<dbReference type="InterPro" id="IPR016024">
    <property type="entry name" value="ARM-type_fold"/>
</dbReference>
<feature type="domain" description="Cilia- and flagella-associated protein 69 ARM repeats" evidence="1">
    <location>
        <begin position="238"/>
        <end position="413"/>
    </location>
</feature>
<dbReference type="InterPro" id="IPR011989">
    <property type="entry name" value="ARM-like"/>
</dbReference>
<protein>
    <recommendedName>
        <fullName evidence="1">Cilia- and flagella-associated protein 69 ARM repeats domain-containing protein</fullName>
    </recommendedName>
</protein>
<dbReference type="PROSITE" id="PS00018">
    <property type="entry name" value="EF_HAND_1"/>
    <property type="match status" value="1"/>
</dbReference>
<evidence type="ECO:0000313" key="3">
    <source>
        <dbReference type="Proteomes" id="UP000241890"/>
    </source>
</evidence>
<reference evidence="2 3" key="1">
    <citation type="submission" date="2017-12" db="EMBL/GenBank/DDBJ databases">
        <title>Sequencing, de novo assembly and annotation of complete genome of a new Thraustochytrid species, strain FCC1311.</title>
        <authorList>
            <person name="Sedici K."/>
            <person name="Godart F."/>
            <person name="Aiese Cigliano R."/>
            <person name="Sanseverino W."/>
            <person name="Barakat M."/>
            <person name="Ortet P."/>
            <person name="Marechal E."/>
            <person name="Cagnac O."/>
            <person name="Amato A."/>
        </authorList>
    </citation>
    <scope>NUCLEOTIDE SEQUENCE [LARGE SCALE GENOMIC DNA]</scope>
</reference>
<dbReference type="Gene3D" id="1.25.10.10">
    <property type="entry name" value="Leucine-rich Repeat Variant"/>
    <property type="match status" value="1"/>
</dbReference>